<accession>A0ACC0X0P1</accession>
<dbReference type="EMBL" id="CM047750">
    <property type="protein sequence ID" value="KAJ0008071.1"/>
    <property type="molecule type" value="Genomic_DNA"/>
</dbReference>
<evidence type="ECO:0000313" key="2">
    <source>
        <dbReference type="Proteomes" id="UP001163603"/>
    </source>
</evidence>
<dbReference type="Proteomes" id="UP001163603">
    <property type="component" value="Chromosome 15"/>
</dbReference>
<organism evidence="1 2">
    <name type="scientific">Pistacia integerrima</name>
    <dbReference type="NCBI Taxonomy" id="434235"/>
    <lineage>
        <taxon>Eukaryota</taxon>
        <taxon>Viridiplantae</taxon>
        <taxon>Streptophyta</taxon>
        <taxon>Embryophyta</taxon>
        <taxon>Tracheophyta</taxon>
        <taxon>Spermatophyta</taxon>
        <taxon>Magnoliopsida</taxon>
        <taxon>eudicotyledons</taxon>
        <taxon>Gunneridae</taxon>
        <taxon>Pentapetalae</taxon>
        <taxon>rosids</taxon>
        <taxon>malvids</taxon>
        <taxon>Sapindales</taxon>
        <taxon>Anacardiaceae</taxon>
        <taxon>Pistacia</taxon>
    </lineage>
</organism>
<keyword evidence="2" id="KW-1185">Reference proteome</keyword>
<gene>
    <name evidence="1" type="ORF">Pint_30239</name>
</gene>
<sequence>MVTRLKLKGID</sequence>
<comment type="caution">
    <text evidence="1">The sequence shown here is derived from an EMBL/GenBank/DDBJ whole genome shotgun (WGS) entry which is preliminary data.</text>
</comment>
<reference evidence="2" key="1">
    <citation type="journal article" date="2023" name="G3 (Bethesda)">
        <title>Genome assembly and association tests identify interacting loci associated with vigor, precocity, and sex in interspecific pistachio rootstocks.</title>
        <authorList>
            <person name="Palmer W."/>
            <person name="Jacygrad E."/>
            <person name="Sagayaradj S."/>
            <person name="Cavanaugh K."/>
            <person name="Han R."/>
            <person name="Bertier L."/>
            <person name="Beede B."/>
            <person name="Kafkas S."/>
            <person name="Golino D."/>
            <person name="Preece J."/>
            <person name="Michelmore R."/>
        </authorList>
    </citation>
    <scope>NUCLEOTIDE SEQUENCE [LARGE SCALE GENOMIC DNA]</scope>
</reference>
<proteinExistence type="predicted"/>
<evidence type="ECO:0000313" key="1">
    <source>
        <dbReference type="EMBL" id="KAJ0008071.1"/>
    </source>
</evidence>
<name>A0ACC0X0P1_9ROSI</name>
<protein>
    <submittedName>
        <fullName evidence="1">Uncharacterized protein</fullName>
    </submittedName>
</protein>